<feature type="domain" description="ABC transporter" evidence="8">
    <location>
        <begin position="346"/>
        <end position="584"/>
    </location>
</feature>
<feature type="transmembrane region" description="Helical" evidence="7">
    <location>
        <begin position="260"/>
        <end position="277"/>
    </location>
</feature>
<accession>A0ABS7YZ68</accession>
<dbReference type="PROSITE" id="PS00211">
    <property type="entry name" value="ABC_TRANSPORTER_1"/>
    <property type="match status" value="1"/>
</dbReference>
<organism evidence="10 11">
    <name type="scientific">Anaerococcus degeneri</name>
    <dbReference type="NCBI Taxonomy" id="361500"/>
    <lineage>
        <taxon>Bacteria</taxon>
        <taxon>Bacillati</taxon>
        <taxon>Bacillota</taxon>
        <taxon>Tissierellia</taxon>
        <taxon>Tissierellales</taxon>
        <taxon>Peptoniphilaceae</taxon>
        <taxon>Anaerococcus</taxon>
    </lineage>
</organism>
<evidence type="ECO:0000313" key="10">
    <source>
        <dbReference type="EMBL" id="MCA2096948.1"/>
    </source>
</evidence>
<keyword evidence="5 7" id="KW-1133">Transmembrane helix</keyword>
<feature type="transmembrane region" description="Helical" evidence="7">
    <location>
        <begin position="155"/>
        <end position="183"/>
    </location>
</feature>
<dbReference type="Pfam" id="PF00005">
    <property type="entry name" value="ABC_tran"/>
    <property type="match status" value="1"/>
</dbReference>
<dbReference type="SUPFAM" id="SSF90123">
    <property type="entry name" value="ABC transporter transmembrane region"/>
    <property type="match status" value="1"/>
</dbReference>
<dbReference type="GO" id="GO:0005524">
    <property type="term" value="F:ATP binding"/>
    <property type="evidence" value="ECO:0007669"/>
    <property type="project" value="UniProtKB-KW"/>
</dbReference>
<dbReference type="SMART" id="SM00382">
    <property type="entry name" value="AAA"/>
    <property type="match status" value="1"/>
</dbReference>
<comment type="subcellular location">
    <subcellularLocation>
        <location evidence="1">Cell membrane</location>
        <topology evidence="1">Multi-pass membrane protein</topology>
    </subcellularLocation>
</comment>
<dbReference type="InterPro" id="IPR039421">
    <property type="entry name" value="Type_1_exporter"/>
</dbReference>
<evidence type="ECO:0000256" key="1">
    <source>
        <dbReference type="ARBA" id="ARBA00004651"/>
    </source>
</evidence>
<dbReference type="Pfam" id="PF00664">
    <property type="entry name" value="ABC_membrane"/>
    <property type="match status" value="1"/>
</dbReference>
<reference evidence="11" key="1">
    <citation type="submission" date="2023-07" db="EMBL/GenBank/DDBJ databases">
        <title>FDA dAtabase for Regulatory Grade micrObial Sequences (FDA-ARGOS): Supporting development and validation of Infectious Disease Dx tests.</title>
        <authorList>
            <person name="Sproer C."/>
            <person name="Gronow S."/>
            <person name="Severitt S."/>
            <person name="Schroder I."/>
            <person name="Tallon L."/>
            <person name="Sadzewicz L."/>
            <person name="Zhao X."/>
            <person name="Boylan J."/>
            <person name="Ott S."/>
            <person name="Bowen H."/>
            <person name="Vavikolanu K."/>
            <person name="Hazen T."/>
            <person name="Aluvathingal J."/>
            <person name="Nadendla S."/>
            <person name="Lowell S."/>
            <person name="Myers T."/>
            <person name="Yan Y."/>
        </authorList>
    </citation>
    <scope>NUCLEOTIDE SEQUENCE [LARGE SCALE GENOMIC DNA]</scope>
    <source>
        <strain evidence="11">FDAARGOS_1538</strain>
    </source>
</reference>
<keyword evidence="2 7" id="KW-0812">Transmembrane</keyword>
<feature type="transmembrane region" description="Helical" evidence="7">
    <location>
        <begin position="32"/>
        <end position="53"/>
    </location>
</feature>
<evidence type="ECO:0000259" key="8">
    <source>
        <dbReference type="PROSITE" id="PS50893"/>
    </source>
</evidence>
<dbReference type="CDD" id="cd03251">
    <property type="entry name" value="ABCC_MsbA"/>
    <property type="match status" value="1"/>
</dbReference>
<dbReference type="InterPro" id="IPR017871">
    <property type="entry name" value="ABC_transporter-like_CS"/>
</dbReference>
<evidence type="ECO:0000256" key="3">
    <source>
        <dbReference type="ARBA" id="ARBA00022741"/>
    </source>
</evidence>
<dbReference type="PANTHER" id="PTHR43394">
    <property type="entry name" value="ATP-DEPENDENT PERMEASE MDL1, MITOCHONDRIAL"/>
    <property type="match status" value="1"/>
</dbReference>
<dbReference type="CDD" id="cd18549">
    <property type="entry name" value="ABC_6TM_YwjA_like"/>
    <property type="match status" value="1"/>
</dbReference>
<evidence type="ECO:0000313" key="11">
    <source>
        <dbReference type="Proteomes" id="UP001198374"/>
    </source>
</evidence>
<evidence type="ECO:0000256" key="7">
    <source>
        <dbReference type="SAM" id="Phobius"/>
    </source>
</evidence>
<evidence type="ECO:0000256" key="4">
    <source>
        <dbReference type="ARBA" id="ARBA00022840"/>
    </source>
</evidence>
<keyword evidence="3" id="KW-0547">Nucleotide-binding</keyword>
<dbReference type="PANTHER" id="PTHR43394:SF1">
    <property type="entry name" value="ATP-BINDING CASSETTE SUB-FAMILY B MEMBER 10, MITOCHONDRIAL"/>
    <property type="match status" value="1"/>
</dbReference>
<dbReference type="Gene3D" id="1.20.1560.10">
    <property type="entry name" value="ABC transporter type 1, transmembrane domain"/>
    <property type="match status" value="1"/>
</dbReference>
<feature type="transmembrane region" description="Helical" evidence="7">
    <location>
        <begin position="65"/>
        <end position="87"/>
    </location>
</feature>
<keyword evidence="6 7" id="KW-0472">Membrane</keyword>
<dbReference type="Gene3D" id="3.40.50.300">
    <property type="entry name" value="P-loop containing nucleotide triphosphate hydrolases"/>
    <property type="match status" value="1"/>
</dbReference>
<comment type="caution">
    <text evidence="10">The sequence shown here is derived from an EMBL/GenBank/DDBJ whole genome shotgun (WGS) entry which is preliminary data.</text>
</comment>
<dbReference type="RefSeq" id="WP_209771288.1">
    <property type="nucleotide sequence ID" value="NZ_JAGGLO010000001.1"/>
</dbReference>
<name>A0ABS7YZ68_9FIRM</name>
<proteinExistence type="predicted"/>
<keyword evidence="11" id="KW-1185">Reference proteome</keyword>
<dbReference type="InterPro" id="IPR003593">
    <property type="entry name" value="AAA+_ATPase"/>
</dbReference>
<dbReference type="InterPro" id="IPR027417">
    <property type="entry name" value="P-loop_NTPase"/>
</dbReference>
<dbReference type="InterPro" id="IPR011527">
    <property type="entry name" value="ABC1_TM_dom"/>
</dbReference>
<protein>
    <submittedName>
        <fullName evidence="10">ABC transporter ATP-binding protein/permease</fullName>
    </submittedName>
</protein>
<dbReference type="EMBL" id="JAIWIY010000001">
    <property type="protein sequence ID" value="MCA2096948.1"/>
    <property type="molecule type" value="Genomic_DNA"/>
</dbReference>
<dbReference type="PROSITE" id="PS50893">
    <property type="entry name" value="ABC_TRANSPORTER_2"/>
    <property type="match status" value="1"/>
</dbReference>
<evidence type="ECO:0000259" key="9">
    <source>
        <dbReference type="PROSITE" id="PS50929"/>
    </source>
</evidence>
<evidence type="ECO:0000256" key="6">
    <source>
        <dbReference type="ARBA" id="ARBA00023136"/>
    </source>
</evidence>
<dbReference type="PROSITE" id="PS50929">
    <property type="entry name" value="ABC_TM1F"/>
    <property type="match status" value="1"/>
</dbReference>
<dbReference type="InterPro" id="IPR003439">
    <property type="entry name" value="ABC_transporter-like_ATP-bd"/>
</dbReference>
<keyword evidence="4 10" id="KW-0067">ATP-binding</keyword>
<feature type="domain" description="ABC transmembrane type-1" evidence="9">
    <location>
        <begin position="32"/>
        <end position="312"/>
    </location>
</feature>
<sequence>MEKNQRKYTNKYLLKKFVPYYGPYKKVLTIDLLAAAFTTVSELILPLLLSYLTDWAQIGVLDGPRIVKVAIIYAITKAISVIARYFMQSMGHIMGASIERDMRKDVFNHLMEMDTEFFNEAKIGQLMTRLTSDLFEITEFAHHVPEEFLVGAIKLIISFIVLLAIDWKLALVIYILIPLMYVVSRKSRAKFRKATKNSKKQIGEINAGVEDTLLGISVVKSFANEAIEKSKFAKENDKFADIKADQYYNMAKYFMVKDTFSGLMYLVLIVIGGLLVINKEITPGDLIAFTMYLNMLVATIERLINFTDTFERGTTGIERFIEIMSLDRDIFDAEDPQILSNVKGKIEFERVSFKYPNTAKGEPYVLEDMSFKIDVGENIALVGPSGAGKTTISKLIPRFYDVNEGEIRIDNTNIKDLSIDSLRNNIGIVQQDVYLFSGTVRENIAYGKEDATEEEIKEAARLAGADEFIKDLPNGLDTYIGERGVKLSGGQKQRISIARVFLKNPPILILDEATSALDNKSEAIVQASLEKLSKGRTTLTIAHRLSTIINADEIIVLTYDGIVERGNHKDLLAKKGVYYNLYNSNNTDLFG</sequence>
<gene>
    <name evidence="10" type="ORF">LDJ82_08600</name>
</gene>
<dbReference type="SUPFAM" id="SSF52540">
    <property type="entry name" value="P-loop containing nucleoside triphosphate hydrolases"/>
    <property type="match status" value="1"/>
</dbReference>
<dbReference type="InterPro" id="IPR036640">
    <property type="entry name" value="ABC1_TM_sf"/>
</dbReference>
<dbReference type="Proteomes" id="UP001198374">
    <property type="component" value="Unassembled WGS sequence"/>
</dbReference>
<evidence type="ECO:0000256" key="2">
    <source>
        <dbReference type="ARBA" id="ARBA00022692"/>
    </source>
</evidence>
<evidence type="ECO:0000256" key="5">
    <source>
        <dbReference type="ARBA" id="ARBA00022989"/>
    </source>
</evidence>